<evidence type="ECO:0000256" key="5">
    <source>
        <dbReference type="ARBA" id="ARBA00022692"/>
    </source>
</evidence>
<reference evidence="13" key="1">
    <citation type="submission" date="2023-12" db="EMBL/GenBank/DDBJ databases">
        <title>Genome assembly of Anisodus tanguticus.</title>
        <authorList>
            <person name="Wang Y.-J."/>
        </authorList>
    </citation>
    <scope>NUCLEOTIDE SEQUENCE</scope>
    <source>
        <strain evidence="13">KB-2021</strain>
        <tissue evidence="13">Leaf</tissue>
    </source>
</reference>
<organism evidence="13 14">
    <name type="scientific">Anisodus tanguticus</name>
    <dbReference type="NCBI Taxonomy" id="243964"/>
    <lineage>
        <taxon>Eukaryota</taxon>
        <taxon>Viridiplantae</taxon>
        <taxon>Streptophyta</taxon>
        <taxon>Embryophyta</taxon>
        <taxon>Tracheophyta</taxon>
        <taxon>Spermatophyta</taxon>
        <taxon>Magnoliopsida</taxon>
        <taxon>eudicotyledons</taxon>
        <taxon>Gunneridae</taxon>
        <taxon>Pentapetalae</taxon>
        <taxon>asterids</taxon>
        <taxon>lamiids</taxon>
        <taxon>Solanales</taxon>
        <taxon>Solanaceae</taxon>
        <taxon>Solanoideae</taxon>
        <taxon>Hyoscyameae</taxon>
        <taxon>Anisodus</taxon>
    </lineage>
</organism>
<evidence type="ECO:0000256" key="3">
    <source>
        <dbReference type="ARBA" id="ARBA00022475"/>
    </source>
</evidence>
<evidence type="ECO:0000313" key="14">
    <source>
        <dbReference type="Proteomes" id="UP001291623"/>
    </source>
</evidence>
<evidence type="ECO:0000313" key="13">
    <source>
        <dbReference type="EMBL" id="KAK4343295.1"/>
    </source>
</evidence>
<dbReference type="InterPro" id="IPR032675">
    <property type="entry name" value="LRR_dom_sf"/>
</dbReference>
<dbReference type="SUPFAM" id="SSF52058">
    <property type="entry name" value="L domain-like"/>
    <property type="match status" value="1"/>
</dbReference>
<dbReference type="PANTHER" id="PTHR48061">
    <property type="entry name" value="LEUCINE-RICH REPEAT RECEPTOR PROTEIN KINASE EMS1-LIKE-RELATED"/>
    <property type="match status" value="1"/>
</dbReference>
<comment type="similarity">
    <text evidence="2">Belongs to the RLP family.</text>
</comment>
<dbReference type="FunFam" id="3.80.10.10:FF:000400">
    <property type="entry name" value="Nuclear pore complex protein NUP107"/>
    <property type="match status" value="1"/>
</dbReference>
<keyword evidence="6" id="KW-0732">Signal</keyword>
<dbReference type="Pfam" id="PF08263">
    <property type="entry name" value="LRRNT_2"/>
    <property type="match status" value="1"/>
</dbReference>
<evidence type="ECO:0000259" key="12">
    <source>
        <dbReference type="Pfam" id="PF08263"/>
    </source>
</evidence>
<comment type="subcellular location">
    <subcellularLocation>
        <location evidence="1">Cell membrane</location>
        <topology evidence="1">Single-pass type I membrane protein</topology>
    </subcellularLocation>
</comment>
<keyword evidence="9 11" id="KW-0472">Membrane</keyword>
<dbReference type="EMBL" id="JAVYJV010000020">
    <property type="protein sequence ID" value="KAK4343295.1"/>
    <property type="molecule type" value="Genomic_DNA"/>
</dbReference>
<keyword evidence="7" id="KW-0677">Repeat</keyword>
<protein>
    <recommendedName>
        <fullName evidence="12">Leucine-rich repeat-containing N-terminal plant-type domain-containing protein</fullName>
    </recommendedName>
</protein>
<dbReference type="Proteomes" id="UP001291623">
    <property type="component" value="Unassembled WGS sequence"/>
</dbReference>
<keyword evidence="3" id="KW-1003">Cell membrane</keyword>
<feature type="domain" description="Leucine-rich repeat-containing N-terminal plant-type" evidence="12">
    <location>
        <begin position="110"/>
        <end position="158"/>
    </location>
</feature>
<keyword evidence="4" id="KW-0433">Leucine-rich repeat</keyword>
<accession>A0AAE1R0V7</accession>
<keyword evidence="14" id="KW-1185">Reference proteome</keyword>
<dbReference type="Pfam" id="PF13855">
    <property type="entry name" value="LRR_8"/>
    <property type="match status" value="1"/>
</dbReference>
<dbReference type="SMART" id="SM00369">
    <property type="entry name" value="LRR_TYP"/>
    <property type="match status" value="2"/>
</dbReference>
<gene>
    <name evidence="13" type="ORF">RND71_036389</name>
</gene>
<dbReference type="GO" id="GO:0005886">
    <property type="term" value="C:plasma membrane"/>
    <property type="evidence" value="ECO:0007669"/>
    <property type="project" value="UniProtKB-SubCell"/>
</dbReference>
<dbReference type="InterPro" id="IPR003591">
    <property type="entry name" value="Leu-rich_rpt_typical-subtyp"/>
</dbReference>
<feature type="transmembrane region" description="Helical" evidence="11">
    <location>
        <begin position="82"/>
        <end position="100"/>
    </location>
</feature>
<dbReference type="GO" id="GO:0050832">
    <property type="term" value="P:defense response to fungus"/>
    <property type="evidence" value="ECO:0007669"/>
    <property type="project" value="UniProtKB-ARBA"/>
</dbReference>
<evidence type="ECO:0000256" key="2">
    <source>
        <dbReference type="ARBA" id="ARBA00009592"/>
    </source>
</evidence>
<evidence type="ECO:0000256" key="4">
    <source>
        <dbReference type="ARBA" id="ARBA00022614"/>
    </source>
</evidence>
<sequence>MNTQSSPFCSNVCLLTILNLFMLQSFHSILVAIFLFSTLKATTKGHFNYIDPSQLSNYKYVWVVIIDFVRNILLFGEKKMAILFFFYSLFCFSFLSQSFSSSSVHHLCSPDEASALLHFKQHFEIYDEEKWLYFNTSFPKTTSWNESRDCCSWDGVTCHLLTGHVIGLDLRCSQLGGSIHPNSSLFQLHHLQTLYLDSNNLNGHIPDSIGNLTQLTWLDFSDNHFTGHIPDSIGNLTQLRELYFSGNHFTGHIPDFIGNHYFWRIRHTTLDIFEES</sequence>
<name>A0AAE1R0V7_9SOLA</name>
<dbReference type="PANTHER" id="PTHR48061:SF38">
    <property type="entry name" value="SERINE_THREONINE-PROTEIN KINASE BRI1"/>
    <property type="match status" value="1"/>
</dbReference>
<evidence type="ECO:0000256" key="6">
    <source>
        <dbReference type="ARBA" id="ARBA00022729"/>
    </source>
</evidence>
<keyword evidence="10" id="KW-0325">Glycoprotein</keyword>
<evidence type="ECO:0000256" key="7">
    <source>
        <dbReference type="ARBA" id="ARBA00022737"/>
    </source>
</evidence>
<evidence type="ECO:0000256" key="1">
    <source>
        <dbReference type="ARBA" id="ARBA00004251"/>
    </source>
</evidence>
<evidence type="ECO:0000256" key="10">
    <source>
        <dbReference type="ARBA" id="ARBA00023180"/>
    </source>
</evidence>
<proteinExistence type="inferred from homology"/>
<keyword evidence="5 11" id="KW-0812">Transmembrane</keyword>
<dbReference type="InterPro" id="IPR001611">
    <property type="entry name" value="Leu-rich_rpt"/>
</dbReference>
<keyword evidence="8 11" id="KW-1133">Transmembrane helix</keyword>
<evidence type="ECO:0000256" key="9">
    <source>
        <dbReference type="ARBA" id="ARBA00023136"/>
    </source>
</evidence>
<dbReference type="AlphaFoldDB" id="A0AAE1R0V7"/>
<dbReference type="InterPro" id="IPR046956">
    <property type="entry name" value="RLP23-like"/>
</dbReference>
<dbReference type="Gene3D" id="3.80.10.10">
    <property type="entry name" value="Ribonuclease Inhibitor"/>
    <property type="match status" value="1"/>
</dbReference>
<comment type="caution">
    <text evidence="13">The sequence shown here is derived from an EMBL/GenBank/DDBJ whole genome shotgun (WGS) entry which is preliminary data.</text>
</comment>
<feature type="transmembrane region" description="Helical" evidence="11">
    <location>
        <begin position="12"/>
        <end position="37"/>
    </location>
</feature>
<evidence type="ECO:0000256" key="8">
    <source>
        <dbReference type="ARBA" id="ARBA00022989"/>
    </source>
</evidence>
<evidence type="ECO:0000256" key="11">
    <source>
        <dbReference type="SAM" id="Phobius"/>
    </source>
</evidence>
<dbReference type="InterPro" id="IPR013210">
    <property type="entry name" value="LRR_N_plant-typ"/>
</dbReference>